<sequence length="72" mass="8563">MGNQLIRNFLYNEHIIQKMADSAPIRWTARFLIRSLFSAQSIIQKAELPTTKRANRFLRILREEYRKAIGEK</sequence>
<dbReference type="Proteomes" id="UP000887572">
    <property type="component" value="Unplaced"/>
</dbReference>
<protein>
    <submittedName>
        <fullName evidence="2">Uncharacterized protein</fullName>
    </submittedName>
</protein>
<keyword evidence="1" id="KW-1185">Reference proteome</keyword>
<name>A0A914GYG9_GLORO</name>
<proteinExistence type="predicted"/>
<reference evidence="2" key="1">
    <citation type="submission" date="2022-11" db="UniProtKB">
        <authorList>
            <consortium name="WormBaseParasite"/>
        </authorList>
    </citation>
    <scope>IDENTIFICATION</scope>
</reference>
<organism evidence="1 2">
    <name type="scientific">Globodera rostochiensis</name>
    <name type="common">Golden nematode worm</name>
    <name type="synonym">Heterodera rostochiensis</name>
    <dbReference type="NCBI Taxonomy" id="31243"/>
    <lineage>
        <taxon>Eukaryota</taxon>
        <taxon>Metazoa</taxon>
        <taxon>Ecdysozoa</taxon>
        <taxon>Nematoda</taxon>
        <taxon>Chromadorea</taxon>
        <taxon>Rhabditida</taxon>
        <taxon>Tylenchina</taxon>
        <taxon>Tylenchomorpha</taxon>
        <taxon>Tylenchoidea</taxon>
        <taxon>Heteroderidae</taxon>
        <taxon>Heteroderinae</taxon>
        <taxon>Globodera</taxon>
    </lineage>
</organism>
<evidence type="ECO:0000313" key="1">
    <source>
        <dbReference type="Proteomes" id="UP000887572"/>
    </source>
</evidence>
<evidence type="ECO:0000313" key="2">
    <source>
        <dbReference type="WBParaSite" id="Gr19_v10_g12498.t1"/>
    </source>
</evidence>
<dbReference type="WBParaSite" id="Gr19_v10_g12498.t1">
    <property type="protein sequence ID" value="Gr19_v10_g12498.t1"/>
    <property type="gene ID" value="Gr19_v10_g12498"/>
</dbReference>
<dbReference type="AlphaFoldDB" id="A0A914GYG9"/>
<accession>A0A914GYG9</accession>